<accession>A0ABY6ZIG8</accession>
<dbReference type="EMBL" id="CP104067">
    <property type="protein sequence ID" value="WAH42006.1"/>
    <property type="molecule type" value="Genomic_DNA"/>
</dbReference>
<gene>
    <name evidence="1" type="ORF">NZD89_00300</name>
</gene>
<name>A0ABY6ZIG8_9BACL</name>
<organism evidence="1 2">
    <name type="scientific">Alicyclobacillus fastidiosus</name>
    <dbReference type="NCBI Taxonomy" id="392011"/>
    <lineage>
        <taxon>Bacteria</taxon>
        <taxon>Bacillati</taxon>
        <taxon>Bacillota</taxon>
        <taxon>Bacilli</taxon>
        <taxon>Bacillales</taxon>
        <taxon>Alicyclobacillaceae</taxon>
        <taxon>Alicyclobacillus</taxon>
    </lineage>
</organism>
<sequence length="45" mass="5390">MILSQVSETFLSVRSQEGFSPFTIRAYRQQHKLLLRTSATYRWKK</sequence>
<evidence type="ECO:0000313" key="2">
    <source>
        <dbReference type="Proteomes" id="UP001164761"/>
    </source>
</evidence>
<reference evidence="1" key="1">
    <citation type="submission" date="2022-08" db="EMBL/GenBank/DDBJ databases">
        <title>Alicyclobacillus fastidiosus DSM 17978, complete genome.</title>
        <authorList>
            <person name="Wang Q."/>
            <person name="Cai R."/>
            <person name="Wang Z."/>
        </authorList>
    </citation>
    <scope>NUCLEOTIDE SEQUENCE</scope>
    <source>
        <strain evidence="1">DSM 17978</strain>
    </source>
</reference>
<evidence type="ECO:0000313" key="1">
    <source>
        <dbReference type="EMBL" id="WAH42006.1"/>
    </source>
</evidence>
<keyword evidence="2" id="KW-1185">Reference proteome</keyword>
<dbReference type="RefSeq" id="WP_268005901.1">
    <property type="nucleotide sequence ID" value="NZ_BSUT01000001.1"/>
</dbReference>
<proteinExistence type="predicted"/>
<dbReference type="Proteomes" id="UP001164761">
    <property type="component" value="Chromosome"/>
</dbReference>
<protein>
    <submittedName>
        <fullName evidence="1">Uncharacterized protein</fullName>
    </submittedName>
</protein>